<keyword evidence="3 9" id="KW-0479">Metal-binding</keyword>
<evidence type="ECO:0000256" key="6">
    <source>
        <dbReference type="ARBA" id="ARBA00022840"/>
    </source>
</evidence>
<feature type="binding site" evidence="9">
    <location>
        <position position="51"/>
    </location>
    <ligand>
        <name>Mg(2+)</name>
        <dbReference type="ChEBI" id="CHEBI:18420"/>
    </ligand>
</feature>
<comment type="subunit">
    <text evidence="9">Homodimer.</text>
</comment>
<comment type="pathway">
    <text evidence="9">Cofactor biosynthesis; biotin biosynthesis; biotin from 7,8-diaminononanoate: step 1/2.</text>
</comment>
<evidence type="ECO:0000313" key="11">
    <source>
        <dbReference type="Proteomes" id="UP000250086"/>
    </source>
</evidence>
<feature type="binding site" evidence="9">
    <location>
        <position position="205"/>
    </location>
    <ligand>
        <name>ATP</name>
        <dbReference type="ChEBI" id="CHEBI:30616"/>
    </ligand>
</feature>
<evidence type="ECO:0000256" key="5">
    <source>
        <dbReference type="ARBA" id="ARBA00022756"/>
    </source>
</evidence>
<organism evidence="10 11">
    <name type="scientific">Anaerobiospirillum thomasii</name>
    <dbReference type="NCBI Taxonomy" id="179995"/>
    <lineage>
        <taxon>Bacteria</taxon>
        <taxon>Pseudomonadati</taxon>
        <taxon>Pseudomonadota</taxon>
        <taxon>Gammaproteobacteria</taxon>
        <taxon>Aeromonadales</taxon>
        <taxon>Succinivibrionaceae</taxon>
        <taxon>Anaerobiospirillum</taxon>
    </lineage>
</organism>
<dbReference type="EMBL" id="UAPV01000001">
    <property type="protein sequence ID" value="SPT70769.1"/>
    <property type="molecule type" value="Genomic_DNA"/>
</dbReference>
<feature type="binding site" evidence="9">
    <location>
        <begin position="176"/>
        <end position="177"/>
    </location>
    <ligand>
        <name>ATP</name>
        <dbReference type="ChEBI" id="CHEBI:30616"/>
    </ligand>
</feature>
<dbReference type="Proteomes" id="UP000250086">
    <property type="component" value="Unassembled WGS sequence"/>
</dbReference>
<feature type="active site" evidence="9">
    <location>
        <position position="38"/>
    </location>
</feature>
<evidence type="ECO:0000313" key="10">
    <source>
        <dbReference type="EMBL" id="SPT70769.1"/>
    </source>
</evidence>
<dbReference type="PIRSF" id="PIRSF006755">
    <property type="entry name" value="DTB_synth"/>
    <property type="match status" value="1"/>
</dbReference>
<keyword evidence="4 9" id="KW-0547">Nucleotide-binding</keyword>
<evidence type="ECO:0000256" key="4">
    <source>
        <dbReference type="ARBA" id="ARBA00022741"/>
    </source>
</evidence>
<name>A0A2X0VD43_9GAMM</name>
<dbReference type="GO" id="GO:0005524">
    <property type="term" value="F:ATP binding"/>
    <property type="evidence" value="ECO:0007669"/>
    <property type="project" value="UniProtKB-UniRule"/>
</dbReference>
<evidence type="ECO:0000256" key="1">
    <source>
        <dbReference type="ARBA" id="ARBA00022490"/>
    </source>
</evidence>
<gene>
    <name evidence="10" type="primary">bioD1</name>
    <name evidence="9" type="synonym">bioD</name>
    <name evidence="10" type="ORF">NCTC13093_02193</name>
</gene>
<accession>A0A2X0VD43</accession>
<keyword evidence="5 9" id="KW-0093">Biotin biosynthesis</keyword>
<feature type="binding site" evidence="9">
    <location>
        <position position="17"/>
    </location>
    <ligand>
        <name>Mg(2+)</name>
        <dbReference type="ChEBI" id="CHEBI:18420"/>
    </ligand>
</feature>
<comment type="cofactor">
    <cofactor evidence="9">
        <name>Mg(2+)</name>
        <dbReference type="ChEBI" id="CHEBI:18420"/>
    </cofactor>
</comment>
<dbReference type="GO" id="GO:0005829">
    <property type="term" value="C:cytosol"/>
    <property type="evidence" value="ECO:0007669"/>
    <property type="project" value="TreeGrafter"/>
</dbReference>
<dbReference type="EC" id="6.3.3.3" evidence="9"/>
<dbReference type="InterPro" id="IPR027417">
    <property type="entry name" value="P-loop_NTPase"/>
</dbReference>
<dbReference type="InterPro" id="IPR004472">
    <property type="entry name" value="DTB_synth_BioD"/>
</dbReference>
<comment type="catalytic activity">
    <reaction evidence="9">
        <text>(7R,8S)-7,8-diammoniononanoate + CO2 + ATP = (4R,5S)-dethiobiotin + ADP + phosphate + 3 H(+)</text>
        <dbReference type="Rhea" id="RHEA:15805"/>
        <dbReference type="ChEBI" id="CHEBI:15378"/>
        <dbReference type="ChEBI" id="CHEBI:16526"/>
        <dbReference type="ChEBI" id="CHEBI:30616"/>
        <dbReference type="ChEBI" id="CHEBI:43474"/>
        <dbReference type="ChEBI" id="CHEBI:149469"/>
        <dbReference type="ChEBI" id="CHEBI:149473"/>
        <dbReference type="ChEBI" id="CHEBI:456216"/>
        <dbReference type="EC" id="6.3.3.3"/>
    </reaction>
</comment>
<dbReference type="GO" id="GO:0004141">
    <property type="term" value="F:dethiobiotin synthase activity"/>
    <property type="evidence" value="ECO:0007669"/>
    <property type="project" value="UniProtKB-UniRule"/>
</dbReference>
<dbReference type="UniPathway" id="UPA00078">
    <property type="reaction ID" value="UER00161"/>
</dbReference>
<feature type="binding site" evidence="9">
    <location>
        <position position="42"/>
    </location>
    <ligand>
        <name>substrate</name>
    </ligand>
</feature>
<keyword evidence="1 9" id="KW-0963">Cytoplasm</keyword>
<protein>
    <recommendedName>
        <fullName evidence="9">ATP-dependent dethiobiotin synthetase BioD</fullName>
        <ecNumber evidence="9">6.3.3.3</ecNumber>
    </recommendedName>
    <alternativeName>
        <fullName evidence="9">DTB synthetase</fullName>
        <shortName evidence="9">DTBS</shortName>
    </alternativeName>
    <alternativeName>
        <fullName evidence="9">Dethiobiotin synthase</fullName>
    </alternativeName>
</protein>
<comment type="function">
    <text evidence="9">Catalyzes a mechanistically unusual reaction, the ATP-dependent insertion of CO2 between the N7 and N8 nitrogen atoms of 7,8-diaminopelargonic acid (DAPA, also called 7,8-diammoniononanoate) to form a ureido ring.</text>
</comment>
<dbReference type="NCBIfam" id="TIGR00347">
    <property type="entry name" value="bioD"/>
    <property type="match status" value="1"/>
</dbReference>
<evidence type="ECO:0000256" key="7">
    <source>
        <dbReference type="ARBA" id="ARBA00022842"/>
    </source>
</evidence>
<dbReference type="RefSeq" id="WP_113744804.1">
    <property type="nucleotide sequence ID" value="NZ_UAPU01000007.1"/>
</dbReference>
<sequence>MGQGFFITATGTDLGKTYISALICKELKNKGFKTGYYKAAISGAEDLYNSDASYVALRAGLDLHNDVKVSYLFKEPLSPHLAARHEQVTIDREIIKCDYHNILLKKDYVLVEGSGGIVCPLSLEDGDRFMLYDMVGMLKLPSFIVADAGLGTINATITTIDFMQSRDLKVAGVILNNFDPSDAMHLDNLRSIELLSSCEVVATVQKNGERLQYTHEFLTDFI</sequence>
<dbReference type="GO" id="GO:0000287">
    <property type="term" value="F:magnesium ion binding"/>
    <property type="evidence" value="ECO:0007669"/>
    <property type="project" value="UniProtKB-UniRule"/>
</dbReference>
<feature type="binding site" evidence="9">
    <location>
        <begin position="112"/>
        <end position="115"/>
    </location>
    <ligand>
        <name>ATP</name>
        <dbReference type="ChEBI" id="CHEBI:30616"/>
    </ligand>
</feature>
<keyword evidence="7 9" id="KW-0460">Magnesium</keyword>
<dbReference type="CDD" id="cd03109">
    <property type="entry name" value="DTBS"/>
    <property type="match status" value="1"/>
</dbReference>
<dbReference type="PANTHER" id="PTHR43210:SF2">
    <property type="entry name" value="ATP-DEPENDENT DETHIOBIOTIN SYNTHETASE BIOD 2"/>
    <property type="match status" value="1"/>
</dbReference>
<evidence type="ECO:0000256" key="3">
    <source>
        <dbReference type="ARBA" id="ARBA00022723"/>
    </source>
</evidence>
<reference evidence="10 11" key="1">
    <citation type="submission" date="2018-06" db="EMBL/GenBank/DDBJ databases">
        <authorList>
            <consortium name="Pathogen Informatics"/>
            <person name="Doyle S."/>
        </authorList>
    </citation>
    <scope>NUCLEOTIDE SEQUENCE [LARGE SCALE GENOMIC DNA]</scope>
    <source>
        <strain evidence="10 11">NCTC13093</strain>
    </source>
</reference>
<evidence type="ECO:0000256" key="8">
    <source>
        <dbReference type="ARBA" id="ARBA00047386"/>
    </source>
</evidence>
<comment type="subcellular location">
    <subcellularLocation>
        <location evidence="9">Cytoplasm</location>
    </subcellularLocation>
</comment>
<dbReference type="OrthoDB" id="9802097at2"/>
<evidence type="ECO:0000256" key="9">
    <source>
        <dbReference type="HAMAP-Rule" id="MF_00336"/>
    </source>
</evidence>
<dbReference type="Pfam" id="PF13500">
    <property type="entry name" value="AAA_26"/>
    <property type="match status" value="1"/>
</dbReference>
<keyword evidence="11" id="KW-1185">Reference proteome</keyword>
<comment type="caution">
    <text evidence="9">Lacks conserved residue(s) required for the propagation of feature annotation.</text>
</comment>
<dbReference type="GO" id="GO:0009102">
    <property type="term" value="P:biotin biosynthetic process"/>
    <property type="evidence" value="ECO:0007669"/>
    <property type="project" value="UniProtKB-UniRule"/>
</dbReference>
<feature type="binding site" evidence="9">
    <location>
        <position position="51"/>
    </location>
    <ligand>
        <name>ATP</name>
        <dbReference type="ChEBI" id="CHEBI:30616"/>
    </ligand>
</feature>
<keyword evidence="2 9" id="KW-0436">Ligase</keyword>
<dbReference type="PANTHER" id="PTHR43210">
    <property type="entry name" value="DETHIOBIOTIN SYNTHETASE"/>
    <property type="match status" value="1"/>
</dbReference>
<dbReference type="AlphaFoldDB" id="A0A2X0VD43"/>
<dbReference type="Gene3D" id="3.40.50.300">
    <property type="entry name" value="P-loop containing nucleotide triphosphate hydrolases"/>
    <property type="match status" value="1"/>
</dbReference>
<comment type="catalytic activity">
    <reaction evidence="8">
        <text>(7R,8S)-8-amino-7-(carboxyamino)nonanoate + ATP = (4R,5S)-dethiobiotin + ADP + phosphate + H(+)</text>
        <dbReference type="Rhea" id="RHEA:63684"/>
        <dbReference type="ChEBI" id="CHEBI:15378"/>
        <dbReference type="ChEBI" id="CHEBI:30616"/>
        <dbReference type="ChEBI" id="CHEBI:43474"/>
        <dbReference type="ChEBI" id="CHEBI:149470"/>
        <dbReference type="ChEBI" id="CHEBI:149473"/>
        <dbReference type="ChEBI" id="CHEBI:456216"/>
    </reaction>
</comment>
<dbReference type="HAMAP" id="MF_00336">
    <property type="entry name" value="BioD"/>
    <property type="match status" value="1"/>
</dbReference>
<dbReference type="SUPFAM" id="SSF52540">
    <property type="entry name" value="P-loop containing nucleoside triphosphate hydrolases"/>
    <property type="match status" value="1"/>
</dbReference>
<keyword evidence="6 9" id="KW-0067">ATP-binding</keyword>
<evidence type="ECO:0000256" key="2">
    <source>
        <dbReference type="ARBA" id="ARBA00022598"/>
    </source>
</evidence>
<feature type="binding site" evidence="9">
    <location>
        <position position="112"/>
    </location>
    <ligand>
        <name>Mg(2+)</name>
        <dbReference type="ChEBI" id="CHEBI:18420"/>
    </ligand>
</feature>
<feature type="binding site" evidence="9">
    <location>
        <begin position="13"/>
        <end position="18"/>
    </location>
    <ligand>
        <name>ATP</name>
        <dbReference type="ChEBI" id="CHEBI:30616"/>
    </ligand>
</feature>
<comment type="similarity">
    <text evidence="9">Belongs to the dethiobiotin synthetase family.</text>
</comment>
<proteinExistence type="inferred from homology"/>